<proteinExistence type="predicted"/>
<dbReference type="AlphaFoldDB" id="G4QBD7"/>
<reference key="1">
    <citation type="submission" date="2011-09" db="EMBL/GenBank/DDBJ databases">
        <title>Genomic characterization of the Taylorella genus.</title>
        <authorList>
            <person name="Hebert L."/>
            <person name="Moumen B."/>
            <person name="Pons N."/>
            <person name="Duquesne F."/>
            <person name="Breuil M.-F."/>
            <person name="Goux D."/>
            <person name="Batto J.-M."/>
            <person name="Renault P."/>
            <person name="Laugier C."/>
            <person name="Petry S."/>
        </authorList>
    </citation>
    <scope>NUCLEOTIDE SEQUENCE</scope>
    <source>
        <strain>MCE3</strain>
    </source>
</reference>
<organism evidence="1 2">
    <name type="scientific">Taylorella asinigenitalis (strain MCE3)</name>
    <dbReference type="NCBI Taxonomy" id="1008459"/>
    <lineage>
        <taxon>Bacteria</taxon>
        <taxon>Pseudomonadati</taxon>
        <taxon>Pseudomonadota</taxon>
        <taxon>Betaproteobacteria</taxon>
        <taxon>Burkholderiales</taxon>
        <taxon>Alcaligenaceae</taxon>
        <taxon>Taylorella</taxon>
    </lineage>
</organism>
<sequence length="74" mass="8517">MVSNDEFRHLRSSKHSHIVRPYAGTKVLRNRESYKNIIDSNYVLTQDVLFETPSEAAEFVSGASKVHLRWGPRS</sequence>
<dbReference type="STRING" id="1008459.TASI_0997"/>
<evidence type="ECO:0000313" key="1">
    <source>
        <dbReference type="EMBL" id="AEP36758.1"/>
    </source>
</evidence>
<dbReference type="HOGENOM" id="CLU_2686553_0_0_4"/>
<dbReference type="Proteomes" id="UP000009284">
    <property type="component" value="Chromosome"/>
</dbReference>
<gene>
    <name evidence="1" type="ordered locus">TASI_0997</name>
</gene>
<dbReference type="KEGG" id="tas:TASI_0997"/>
<evidence type="ECO:0000313" key="2">
    <source>
        <dbReference type="Proteomes" id="UP000009284"/>
    </source>
</evidence>
<keyword evidence="2" id="KW-1185">Reference proteome</keyword>
<dbReference type="OrthoDB" id="2656488at2"/>
<name>G4QBD7_TAYAM</name>
<accession>G4QBD7</accession>
<reference evidence="1 2" key="2">
    <citation type="journal article" date="2012" name="PLoS ONE">
        <title>Genomic characterization of the taylorella genus.</title>
        <authorList>
            <person name="Hebert L."/>
            <person name="Moumen B."/>
            <person name="Pons N."/>
            <person name="Duquesne F."/>
            <person name="Breuil M.F."/>
            <person name="Goux D."/>
            <person name="Batto J.M."/>
            <person name="Laugier C."/>
            <person name="Renault P."/>
            <person name="Petry S."/>
        </authorList>
    </citation>
    <scope>NUCLEOTIDE SEQUENCE [LARGE SCALE GENOMIC DNA]</scope>
    <source>
        <strain evidence="1 2">MCE3</strain>
    </source>
</reference>
<protein>
    <submittedName>
        <fullName evidence="1">Uncharacterized protein</fullName>
    </submittedName>
</protein>
<dbReference type="EMBL" id="CP003059">
    <property type="protein sequence ID" value="AEP36758.1"/>
    <property type="molecule type" value="Genomic_DNA"/>
</dbReference>